<dbReference type="InterPro" id="IPR035472">
    <property type="entry name" value="RpiR-like_SIS"/>
</dbReference>
<sequence>MNLLDCLKENYNDFTDREKLLSNFFLSNKENVIGMSAKEIGESTNTSAATVVRFSKKLGFSSLNEMKLSLTLSSKAEDKSYSFKYLNNDLKTQDIIYGVKDSIDNVMNKTVELIDEKDLETAINLLINAKNIYIYCVGVSSLVGLDFYYKLNRINKRCTLHSDAHLQITSSVLMEKGDVAIAISYSGNTLEVLTCVENAKKKDIPVISITKASLNNELEQLSDVTLKVPFVEKLLREGAMSSRISQLAVIDMLFIGIARQNLQEIEENLILTRKAVEDFKKKL</sequence>
<dbReference type="InterPro" id="IPR047640">
    <property type="entry name" value="RpiR-like"/>
</dbReference>
<evidence type="ECO:0000259" key="5">
    <source>
        <dbReference type="PROSITE" id="PS51464"/>
    </source>
</evidence>
<dbReference type="EMBL" id="JAVIKH010000001">
    <property type="protein sequence ID" value="MDX8334933.1"/>
    <property type="molecule type" value="Genomic_DNA"/>
</dbReference>
<dbReference type="PROSITE" id="PS51464">
    <property type="entry name" value="SIS"/>
    <property type="match status" value="1"/>
</dbReference>
<keyword evidence="2" id="KW-0238">DNA-binding</keyword>
<evidence type="ECO:0000259" key="4">
    <source>
        <dbReference type="PROSITE" id="PS51071"/>
    </source>
</evidence>
<gene>
    <name evidence="6" type="ORF">RFV38_00215</name>
</gene>
<keyword evidence="7" id="KW-1185">Reference proteome</keyword>
<evidence type="ECO:0000256" key="3">
    <source>
        <dbReference type="ARBA" id="ARBA00023163"/>
    </source>
</evidence>
<dbReference type="SUPFAM" id="SSF53697">
    <property type="entry name" value="SIS domain"/>
    <property type="match status" value="1"/>
</dbReference>
<comment type="caution">
    <text evidence="6">The sequence shown here is derived from an EMBL/GenBank/DDBJ whole genome shotgun (WGS) entry which is preliminary data.</text>
</comment>
<keyword evidence="3" id="KW-0804">Transcription</keyword>
<proteinExistence type="predicted"/>
<dbReference type="Pfam" id="PF01418">
    <property type="entry name" value="HTH_6"/>
    <property type="match status" value="1"/>
</dbReference>
<evidence type="ECO:0000256" key="1">
    <source>
        <dbReference type="ARBA" id="ARBA00023015"/>
    </source>
</evidence>
<organism evidence="6 7">
    <name type="scientific">Candidatus Cetobacterium colombiensis</name>
    <dbReference type="NCBI Taxonomy" id="3073100"/>
    <lineage>
        <taxon>Bacteria</taxon>
        <taxon>Fusobacteriati</taxon>
        <taxon>Fusobacteriota</taxon>
        <taxon>Fusobacteriia</taxon>
        <taxon>Fusobacteriales</taxon>
        <taxon>Fusobacteriaceae</taxon>
        <taxon>Cetobacterium</taxon>
    </lineage>
</organism>
<dbReference type="PANTHER" id="PTHR30514:SF1">
    <property type="entry name" value="HTH-TYPE TRANSCRIPTIONAL REGULATOR HEXR-RELATED"/>
    <property type="match status" value="1"/>
</dbReference>
<dbReference type="InterPro" id="IPR009057">
    <property type="entry name" value="Homeodomain-like_sf"/>
</dbReference>
<keyword evidence="1" id="KW-0805">Transcription regulation</keyword>
<dbReference type="InterPro" id="IPR001347">
    <property type="entry name" value="SIS_dom"/>
</dbReference>
<evidence type="ECO:0000256" key="2">
    <source>
        <dbReference type="ARBA" id="ARBA00023125"/>
    </source>
</evidence>
<dbReference type="InterPro" id="IPR036388">
    <property type="entry name" value="WH-like_DNA-bd_sf"/>
</dbReference>
<dbReference type="InterPro" id="IPR046348">
    <property type="entry name" value="SIS_dom_sf"/>
</dbReference>
<dbReference type="Proteomes" id="UP001279681">
    <property type="component" value="Unassembled WGS sequence"/>
</dbReference>
<evidence type="ECO:0000313" key="7">
    <source>
        <dbReference type="Proteomes" id="UP001279681"/>
    </source>
</evidence>
<dbReference type="PANTHER" id="PTHR30514">
    <property type="entry name" value="GLUCOKINASE"/>
    <property type="match status" value="1"/>
</dbReference>
<dbReference type="SUPFAM" id="SSF46689">
    <property type="entry name" value="Homeodomain-like"/>
    <property type="match status" value="1"/>
</dbReference>
<dbReference type="Gene3D" id="1.10.10.10">
    <property type="entry name" value="Winged helix-like DNA-binding domain superfamily/Winged helix DNA-binding domain"/>
    <property type="match status" value="1"/>
</dbReference>
<dbReference type="Pfam" id="PF01380">
    <property type="entry name" value="SIS"/>
    <property type="match status" value="1"/>
</dbReference>
<accession>A0ABU4W5Y1</accession>
<protein>
    <submittedName>
        <fullName evidence="6">MurR/RpiR family transcriptional regulator</fullName>
    </submittedName>
</protein>
<dbReference type="Gene3D" id="3.40.50.10490">
    <property type="entry name" value="Glucose-6-phosphate isomerase like protein, domain 1"/>
    <property type="match status" value="1"/>
</dbReference>
<feature type="domain" description="HTH rpiR-type" evidence="4">
    <location>
        <begin position="1"/>
        <end position="77"/>
    </location>
</feature>
<reference evidence="7" key="1">
    <citation type="submission" date="2023-07" db="EMBL/GenBank/DDBJ databases">
        <authorList>
            <person name="Colorado M.A."/>
            <person name="Villamil L.M."/>
            <person name="Melo J.F."/>
            <person name="Rodriguez J.A."/>
            <person name="Ruiz R.Y."/>
        </authorList>
    </citation>
    <scope>NUCLEOTIDE SEQUENCE [LARGE SCALE GENOMIC DNA]</scope>
    <source>
        <strain evidence="7">C33</strain>
    </source>
</reference>
<dbReference type="CDD" id="cd05013">
    <property type="entry name" value="SIS_RpiR"/>
    <property type="match status" value="1"/>
</dbReference>
<evidence type="ECO:0000313" key="6">
    <source>
        <dbReference type="EMBL" id="MDX8334933.1"/>
    </source>
</evidence>
<dbReference type="InterPro" id="IPR000281">
    <property type="entry name" value="HTH_RpiR"/>
</dbReference>
<dbReference type="PROSITE" id="PS51071">
    <property type="entry name" value="HTH_RPIR"/>
    <property type="match status" value="1"/>
</dbReference>
<dbReference type="RefSeq" id="WP_320312346.1">
    <property type="nucleotide sequence ID" value="NZ_JAVIKH010000001.1"/>
</dbReference>
<feature type="domain" description="SIS" evidence="5">
    <location>
        <begin position="122"/>
        <end position="263"/>
    </location>
</feature>
<name>A0ABU4W5Y1_9FUSO</name>